<dbReference type="RefSeq" id="WP_243325995.1">
    <property type="nucleotide sequence ID" value="NZ_JAKZMM010000038.1"/>
</dbReference>
<feature type="transmembrane region" description="Helical" evidence="1">
    <location>
        <begin position="37"/>
        <end position="55"/>
    </location>
</feature>
<feature type="transmembrane region" description="Helical" evidence="1">
    <location>
        <begin position="7"/>
        <end position="25"/>
    </location>
</feature>
<keyword evidence="1" id="KW-0472">Membrane</keyword>
<comment type="caution">
    <text evidence="3">The sequence shown here is derived from an EMBL/GenBank/DDBJ whole genome shotgun (WGS) entry which is preliminary data.</text>
</comment>
<dbReference type="InterPro" id="IPR010559">
    <property type="entry name" value="Sig_transdc_His_kin_internal"/>
</dbReference>
<feature type="transmembrane region" description="Helical" evidence="1">
    <location>
        <begin position="67"/>
        <end position="85"/>
    </location>
</feature>
<sequence length="344" mass="40543">MNRRLPLLIDLLFCIVLMPFMIYLLPLDRWLENNTGFVVLLFGWLFLVYLINRNVCVPFFFKDKRHVLCSLAIFFLMVLLTYALSTYQLDFPREHFRHPRLELGMNKARFKMNQQAVWFLFMVVSSFSLAVGLLNELFRQSMEKQLIEFEKKKAELALYKAQINPHFLFNTLNTLYGLLLMGSDRTIQAFTDFIGLMKYMYANGVKDKVSLETELEYIRQYIELQKHRLNELTHVSFSCLLSEADKQLEIAPMLLITFVENAFKHGVSSRSENHIYIRAEVENKQLLFQVENPLVQKLGNQPRKGIGLENCRKRLELLYAGKYQLTEEKSEHTFKIILQIKLAE</sequence>
<protein>
    <submittedName>
        <fullName evidence="3">Histidine kinase</fullName>
    </submittedName>
</protein>
<keyword evidence="1" id="KW-1133">Transmembrane helix</keyword>
<dbReference type="SUPFAM" id="SSF55874">
    <property type="entry name" value="ATPase domain of HSP90 chaperone/DNA topoisomerase II/histidine kinase"/>
    <property type="match status" value="1"/>
</dbReference>
<name>A0ABT0C3L1_9BACT</name>
<feature type="transmembrane region" description="Helical" evidence="1">
    <location>
        <begin position="116"/>
        <end position="134"/>
    </location>
</feature>
<keyword evidence="4" id="KW-1185">Reference proteome</keyword>
<organism evidence="3 4">
    <name type="scientific">Parabacteroides faecalis</name>
    <dbReference type="NCBI Taxonomy" id="2924040"/>
    <lineage>
        <taxon>Bacteria</taxon>
        <taxon>Pseudomonadati</taxon>
        <taxon>Bacteroidota</taxon>
        <taxon>Bacteroidia</taxon>
        <taxon>Bacteroidales</taxon>
        <taxon>Tannerellaceae</taxon>
        <taxon>Parabacteroides</taxon>
    </lineage>
</organism>
<dbReference type="InterPro" id="IPR036890">
    <property type="entry name" value="HATPase_C_sf"/>
</dbReference>
<accession>A0ABT0C3L1</accession>
<reference evidence="3 4" key="1">
    <citation type="submission" date="2022-03" db="EMBL/GenBank/DDBJ databases">
        <title>Parabacteroides sp. nov. isolated from swine feces.</title>
        <authorList>
            <person name="Bak J.E."/>
        </authorList>
    </citation>
    <scope>NUCLEOTIDE SEQUENCE [LARGE SCALE GENOMIC DNA]</scope>
    <source>
        <strain evidence="3 4">AGMB00274</strain>
    </source>
</reference>
<feature type="domain" description="Signal transduction histidine kinase internal region" evidence="2">
    <location>
        <begin position="154"/>
        <end position="231"/>
    </location>
</feature>
<dbReference type="InterPro" id="IPR050640">
    <property type="entry name" value="Bact_2-comp_sensor_kinase"/>
</dbReference>
<dbReference type="EMBL" id="JAKZMM010000038">
    <property type="protein sequence ID" value="MCJ2381589.1"/>
    <property type="molecule type" value="Genomic_DNA"/>
</dbReference>
<dbReference type="Pfam" id="PF06580">
    <property type="entry name" value="His_kinase"/>
    <property type="match status" value="1"/>
</dbReference>
<dbReference type="GO" id="GO:0016301">
    <property type="term" value="F:kinase activity"/>
    <property type="evidence" value="ECO:0007669"/>
    <property type="project" value="UniProtKB-KW"/>
</dbReference>
<proteinExistence type="predicted"/>
<dbReference type="PANTHER" id="PTHR34220:SF7">
    <property type="entry name" value="SENSOR HISTIDINE KINASE YPDA"/>
    <property type="match status" value="1"/>
</dbReference>
<evidence type="ECO:0000259" key="2">
    <source>
        <dbReference type="Pfam" id="PF06580"/>
    </source>
</evidence>
<dbReference type="Gene3D" id="3.30.565.10">
    <property type="entry name" value="Histidine kinase-like ATPase, C-terminal domain"/>
    <property type="match status" value="1"/>
</dbReference>
<dbReference type="PANTHER" id="PTHR34220">
    <property type="entry name" value="SENSOR HISTIDINE KINASE YPDA"/>
    <property type="match status" value="1"/>
</dbReference>
<evidence type="ECO:0000313" key="4">
    <source>
        <dbReference type="Proteomes" id="UP001165444"/>
    </source>
</evidence>
<evidence type="ECO:0000313" key="3">
    <source>
        <dbReference type="EMBL" id="MCJ2381589.1"/>
    </source>
</evidence>
<dbReference type="Proteomes" id="UP001165444">
    <property type="component" value="Unassembled WGS sequence"/>
</dbReference>
<keyword evidence="3" id="KW-0808">Transferase</keyword>
<keyword evidence="1" id="KW-0812">Transmembrane</keyword>
<keyword evidence="3" id="KW-0418">Kinase</keyword>
<gene>
    <name evidence="3" type="ORF">MUN53_13385</name>
</gene>
<evidence type="ECO:0000256" key="1">
    <source>
        <dbReference type="SAM" id="Phobius"/>
    </source>
</evidence>